<organism evidence="2 3">
    <name type="scientific">Myxococcus fulvus</name>
    <dbReference type="NCBI Taxonomy" id="33"/>
    <lineage>
        <taxon>Bacteria</taxon>
        <taxon>Pseudomonadati</taxon>
        <taxon>Myxococcota</taxon>
        <taxon>Myxococcia</taxon>
        <taxon>Myxococcales</taxon>
        <taxon>Cystobacterineae</taxon>
        <taxon>Myxococcaceae</taxon>
        <taxon>Myxococcus</taxon>
    </lineage>
</organism>
<reference evidence="2 3" key="1">
    <citation type="submission" date="2019-07" db="EMBL/GenBank/DDBJ databases">
        <title>Whole genome shotgun sequence of Myxococcus fulvus NBRC 100333.</title>
        <authorList>
            <person name="Hosoyama A."/>
            <person name="Uohara A."/>
            <person name="Ohji S."/>
            <person name="Ichikawa N."/>
        </authorList>
    </citation>
    <scope>NUCLEOTIDE SEQUENCE [LARGE SCALE GENOMIC DNA]</scope>
    <source>
        <strain evidence="2 3">NBRC 100333</strain>
    </source>
</reference>
<feature type="region of interest" description="Disordered" evidence="1">
    <location>
        <begin position="32"/>
        <end position="89"/>
    </location>
</feature>
<feature type="compositionally biased region" description="Gly residues" evidence="1">
    <location>
        <begin position="78"/>
        <end position="87"/>
    </location>
</feature>
<protein>
    <submittedName>
        <fullName evidence="2">Uncharacterized protein</fullName>
    </submittedName>
</protein>
<dbReference type="EMBL" id="BJXR01000052">
    <property type="protein sequence ID" value="GEN11983.1"/>
    <property type="molecule type" value="Genomic_DNA"/>
</dbReference>
<evidence type="ECO:0000313" key="3">
    <source>
        <dbReference type="Proteomes" id="UP000321514"/>
    </source>
</evidence>
<evidence type="ECO:0000256" key="1">
    <source>
        <dbReference type="SAM" id="MobiDB-lite"/>
    </source>
</evidence>
<gene>
    <name evidence="2" type="ORF">MFU01_70200</name>
</gene>
<feature type="compositionally biased region" description="Basic residues" evidence="1">
    <location>
        <begin position="51"/>
        <end position="67"/>
    </location>
</feature>
<dbReference type="Proteomes" id="UP000321514">
    <property type="component" value="Unassembled WGS sequence"/>
</dbReference>
<name>A0A511TEA2_MYXFU</name>
<evidence type="ECO:0000313" key="2">
    <source>
        <dbReference type="EMBL" id="GEN11983.1"/>
    </source>
</evidence>
<comment type="caution">
    <text evidence="2">The sequence shown here is derived from an EMBL/GenBank/DDBJ whole genome shotgun (WGS) entry which is preliminary data.</text>
</comment>
<accession>A0A511TEA2</accession>
<proteinExistence type="predicted"/>
<sequence length="197" mass="21201">MVIAAQRVRGALLEGLVVVAEALVVEVEAPVERERAEHGEGPQWDTGRWSSGRRGRTLGGSRCRRSSGGHGGGRRWWSGGGHGGSLGRGLRPTRALINPTGQEREFGAPGLPHRAALMRIASRALIQEARVGRAWCHQRQHRAQVGLGLRVRDIAGGPREAIGRVAARASPEELLVKAGNEAQRIRGGLRCRHGLRA</sequence>
<dbReference type="AlphaFoldDB" id="A0A511TEA2"/>